<gene>
    <name evidence="2" type="ORF">FJW02_09570</name>
</gene>
<keyword evidence="1" id="KW-1133">Transmembrane helix</keyword>
<dbReference type="Pfam" id="PF06912">
    <property type="entry name" value="DUF1275"/>
    <property type="match status" value="1"/>
</dbReference>
<keyword evidence="3" id="KW-1185">Reference proteome</keyword>
<feature type="transmembrane region" description="Helical" evidence="1">
    <location>
        <begin position="139"/>
        <end position="157"/>
    </location>
</feature>
<evidence type="ECO:0000256" key="1">
    <source>
        <dbReference type="SAM" id="Phobius"/>
    </source>
</evidence>
<dbReference type="PANTHER" id="PTHR37314:SF4">
    <property type="entry name" value="UPF0700 TRANSMEMBRANE PROTEIN YOAK"/>
    <property type="match status" value="1"/>
</dbReference>
<dbReference type="GeneID" id="90523063"/>
<organism evidence="2 3">
    <name type="scientific">Pantoea eucalypti</name>
    <dbReference type="NCBI Taxonomy" id="470933"/>
    <lineage>
        <taxon>Bacteria</taxon>
        <taxon>Pseudomonadati</taxon>
        <taxon>Pseudomonadota</taxon>
        <taxon>Gammaproteobacteria</taxon>
        <taxon>Enterobacterales</taxon>
        <taxon>Erwiniaceae</taxon>
        <taxon>Pantoea</taxon>
    </lineage>
</organism>
<feature type="transmembrane region" description="Helical" evidence="1">
    <location>
        <begin position="112"/>
        <end position="133"/>
    </location>
</feature>
<dbReference type="InterPro" id="IPR010699">
    <property type="entry name" value="DUF1275"/>
</dbReference>
<evidence type="ECO:0000313" key="3">
    <source>
        <dbReference type="Proteomes" id="UP000315469"/>
    </source>
</evidence>
<keyword evidence="1" id="KW-0472">Membrane</keyword>
<sequence length="264" mass="28824">MLETVLERFLHSPDVGKPVLIKKKKVRSHTEDRLLALVLATTAGILNAMALGAFGFFPSHMTGNTSQISQEVTTSDLHTMLFLMALIVAFVLGCTVARLAVVVGIRHKLRTIFCLIILAEGAALTAASFFEIVFYRPSFNGEVLVMLGFLMGIHNATSTQLSNGRVRSTHITGTLTDAGIALGSWIFAHTSHAVHLETDDRRFFQKVLHTHLTTVFSFLSGCIAGLLLFKAYGFNAMVGLGIFLMLVALTAIAVTVQRTRRSLY</sequence>
<dbReference type="RefSeq" id="WP_008924487.1">
    <property type="nucleotide sequence ID" value="NZ_CP045721.1"/>
</dbReference>
<feature type="transmembrane region" description="Helical" evidence="1">
    <location>
        <begin position="211"/>
        <end position="229"/>
    </location>
</feature>
<keyword evidence="1" id="KW-0812">Transmembrane</keyword>
<proteinExistence type="predicted"/>
<feature type="transmembrane region" description="Helical" evidence="1">
    <location>
        <begin position="34"/>
        <end position="57"/>
    </location>
</feature>
<comment type="caution">
    <text evidence="2">The sequence shown here is derived from an EMBL/GenBank/DDBJ whole genome shotgun (WGS) entry which is preliminary data.</text>
</comment>
<dbReference type="Proteomes" id="UP000315469">
    <property type="component" value="Unassembled WGS sequence"/>
</dbReference>
<protein>
    <submittedName>
        <fullName evidence="2">DUF1275 domain-containing protein</fullName>
    </submittedName>
</protein>
<feature type="transmembrane region" description="Helical" evidence="1">
    <location>
        <begin position="77"/>
        <end position="100"/>
    </location>
</feature>
<accession>A0ABY2ZKC4</accession>
<reference evidence="2 3" key="1">
    <citation type="submission" date="2019-06" db="EMBL/GenBank/DDBJ databases">
        <title>Taxogenomics and systematics of the genus Pantoea.</title>
        <authorList>
            <person name="Tambong J.T."/>
        </authorList>
    </citation>
    <scope>NUCLEOTIDE SEQUENCE [LARGE SCALE GENOMIC DNA]</scope>
    <source>
        <strain evidence="2 3">LMG 24197</strain>
    </source>
</reference>
<feature type="transmembrane region" description="Helical" evidence="1">
    <location>
        <begin position="235"/>
        <end position="256"/>
    </location>
</feature>
<dbReference type="EMBL" id="VHJB01000061">
    <property type="protein sequence ID" value="TPV37158.1"/>
    <property type="molecule type" value="Genomic_DNA"/>
</dbReference>
<name>A0ABY2ZKC4_9GAMM</name>
<evidence type="ECO:0000313" key="2">
    <source>
        <dbReference type="EMBL" id="TPV37158.1"/>
    </source>
</evidence>
<dbReference type="PANTHER" id="PTHR37314">
    <property type="entry name" value="SLR0142 PROTEIN"/>
    <property type="match status" value="1"/>
</dbReference>